<sequence>MLSKKQKKQLLKNKHSHSNKSNPDSDYISQMNAYRDLFSAVPEIGFLINNVLQSDRLIKSGILPQDLPELILPDNIQDQIFEIVNAKYAKGDPEGDKLWNQLTDALPKVDKLLRSYRDYLEETYGMWAYISAPFVSSIADYIGDKAVLEVMAGNGYISKGLQNLGKQVFPTDSLAWESENETGNHQVTNVEKLDALTAIEKYGNEVGYVIMSWSPDKDPIDVQVLQKIRNANNKELKLIVIGEKDGATNSAEFWKIANFIDEEAAAKINEHHQPFDLIKDQAYLVD</sequence>
<protein>
    <submittedName>
        <fullName evidence="2">SAM-dependent methyltransferase</fullName>
    </submittedName>
</protein>
<proteinExistence type="predicted"/>
<dbReference type="EMBL" id="CP018906">
    <property type="protein sequence ID" value="AQW20855.1"/>
    <property type="molecule type" value="Genomic_DNA"/>
</dbReference>
<dbReference type="RefSeq" id="WP_035166111.1">
    <property type="nucleotide sequence ID" value="NZ_CP018906.1"/>
</dbReference>
<feature type="region of interest" description="Disordered" evidence="1">
    <location>
        <begin position="1"/>
        <end position="26"/>
    </location>
</feature>
<organism evidence="2 3">
    <name type="scientific">Lentilactobacillus curieae</name>
    <dbReference type="NCBI Taxonomy" id="1138822"/>
    <lineage>
        <taxon>Bacteria</taxon>
        <taxon>Bacillati</taxon>
        <taxon>Bacillota</taxon>
        <taxon>Bacilli</taxon>
        <taxon>Lactobacillales</taxon>
        <taxon>Lactobacillaceae</taxon>
        <taxon>Lentilactobacillus</taxon>
    </lineage>
</organism>
<evidence type="ECO:0000313" key="3">
    <source>
        <dbReference type="Proteomes" id="UP000030361"/>
    </source>
</evidence>
<dbReference type="GO" id="GO:0032259">
    <property type="term" value="P:methylation"/>
    <property type="evidence" value="ECO:0007669"/>
    <property type="project" value="UniProtKB-KW"/>
</dbReference>
<dbReference type="eggNOG" id="ENOG502ZBHZ">
    <property type="taxonomic scope" value="Bacteria"/>
</dbReference>
<reference evidence="2 3" key="1">
    <citation type="journal article" date="2015" name="Genome Announc.">
        <title>Genome Sequence of Lactobacillus curieae CCTCC M 2011381T, a Novel Producer of Gamma-aminobutyric Acid.</title>
        <authorList>
            <person name="Wang Y."/>
            <person name="Wang Y."/>
            <person name="Lang C."/>
            <person name="Wei D."/>
            <person name="Xu P."/>
            <person name="Xie J."/>
        </authorList>
    </citation>
    <scope>NUCLEOTIDE SEQUENCE [LARGE SCALE GENOMIC DNA]</scope>
    <source>
        <strain evidence="2 3">CCTCC M 2011381</strain>
    </source>
</reference>
<name>A0A1S6QGX6_9LACO</name>
<dbReference type="AlphaFoldDB" id="A0A1S6QGX6"/>
<gene>
    <name evidence="2" type="ORF">PL11_002465</name>
</gene>
<keyword evidence="2" id="KW-0489">Methyltransferase</keyword>
<keyword evidence="2" id="KW-0808">Transferase</keyword>
<keyword evidence="3" id="KW-1185">Reference proteome</keyword>
<accession>A0A1S6QGX6</accession>
<dbReference type="OrthoDB" id="2248737at2"/>
<evidence type="ECO:0000313" key="2">
    <source>
        <dbReference type="EMBL" id="AQW20855.1"/>
    </source>
</evidence>
<dbReference type="GO" id="GO:0008168">
    <property type="term" value="F:methyltransferase activity"/>
    <property type="evidence" value="ECO:0007669"/>
    <property type="project" value="UniProtKB-KW"/>
</dbReference>
<feature type="compositionally biased region" description="Basic residues" evidence="1">
    <location>
        <begin position="1"/>
        <end position="18"/>
    </location>
</feature>
<evidence type="ECO:0000256" key="1">
    <source>
        <dbReference type="SAM" id="MobiDB-lite"/>
    </source>
</evidence>
<dbReference type="KEGG" id="lcu:PL11_002465"/>
<dbReference type="Proteomes" id="UP000030361">
    <property type="component" value="Chromosome"/>
</dbReference>